<dbReference type="InterPro" id="IPR013658">
    <property type="entry name" value="SGL"/>
</dbReference>
<dbReference type="RefSeq" id="WP_338607805.1">
    <property type="nucleotide sequence ID" value="NZ_CP146275.1"/>
</dbReference>
<evidence type="ECO:0000256" key="1">
    <source>
        <dbReference type="ARBA" id="ARBA00008853"/>
    </source>
</evidence>
<dbReference type="PANTHER" id="PTHR10907:SF47">
    <property type="entry name" value="REGUCALCIN"/>
    <property type="match status" value="1"/>
</dbReference>
<gene>
    <name evidence="3" type="ORF">V6617_15430</name>
</gene>
<evidence type="ECO:0000313" key="3">
    <source>
        <dbReference type="EMBL" id="WWT32380.1"/>
    </source>
</evidence>
<dbReference type="Pfam" id="PF08450">
    <property type="entry name" value="SGL"/>
    <property type="match status" value="1"/>
</dbReference>
<evidence type="ECO:0000313" key="4">
    <source>
        <dbReference type="Proteomes" id="UP001369958"/>
    </source>
</evidence>
<dbReference type="SUPFAM" id="SSF63829">
    <property type="entry name" value="Calcium-dependent phosphotriesterase"/>
    <property type="match status" value="1"/>
</dbReference>
<feature type="domain" description="SMP-30/Gluconolactonase/LRE-like region" evidence="2">
    <location>
        <begin position="14"/>
        <end position="253"/>
    </location>
</feature>
<dbReference type="InterPro" id="IPR005511">
    <property type="entry name" value="SMP-30"/>
</dbReference>
<comment type="similarity">
    <text evidence="1">Belongs to the SMP-30/CGR1 family.</text>
</comment>
<accession>A0ABZ2I480</accession>
<organism evidence="3 4">
    <name type="scientific">Pelagibacterium nitratireducens</name>
    <dbReference type="NCBI Taxonomy" id="1046114"/>
    <lineage>
        <taxon>Bacteria</taxon>
        <taxon>Pseudomonadati</taxon>
        <taxon>Pseudomonadota</taxon>
        <taxon>Alphaproteobacteria</taxon>
        <taxon>Hyphomicrobiales</taxon>
        <taxon>Devosiaceae</taxon>
        <taxon>Pelagibacterium</taxon>
    </lineage>
</organism>
<dbReference type="Gene3D" id="2.120.10.30">
    <property type="entry name" value="TolB, C-terminal domain"/>
    <property type="match status" value="1"/>
</dbReference>
<sequence length="287" mass="31222">MSDAHVFDDRSCFLGEGPLWHPERQQLFWFDIIGRTLLTRKNGETGAWTFDDMVSAAGWIDRDNLLIAGETALLKLNIETRTRDVVARIDIGEGLRTNDGRADPWGGFWFSSMGKKAENDAGAIYRYYRGEVKKLFSSITIPNAICFSPDRAFGHFADTDRGIVKRVGLDPESGAPVGEPEIYLDLTGEGLNPDGAVIDAEGNMWLAQWGAGRVAVYDPSGQFLKAVSVEAPHTSCPAFGGTGFSTLYCTTAREGLDAEALADHPESGKVFFAEGVGRGRPEPAVIV</sequence>
<evidence type="ECO:0000259" key="2">
    <source>
        <dbReference type="Pfam" id="PF08450"/>
    </source>
</evidence>
<dbReference type="PRINTS" id="PR01790">
    <property type="entry name" value="SMP30FAMILY"/>
</dbReference>
<protein>
    <submittedName>
        <fullName evidence="3">SMP-30/gluconolactonase/LRE family protein</fullName>
    </submittedName>
</protein>
<proteinExistence type="inferred from homology"/>
<dbReference type="PANTHER" id="PTHR10907">
    <property type="entry name" value="REGUCALCIN"/>
    <property type="match status" value="1"/>
</dbReference>
<dbReference type="Proteomes" id="UP001369958">
    <property type="component" value="Chromosome"/>
</dbReference>
<keyword evidence="4" id="KW-1185">Reference proteome</keyword>
<dbReference type="EMBL" id="CP146275">
    <property type="protein sequence ID" value="WWT32380.1"/>
    <property type="molecule type" value="Genomic_DNA"/>
</dbReference>
<name>A0ABZ2I480_9HYPH</name>
<reference evidence="3 4" key="1">
    <citation type="submission" date="2024-02" db="EMBL/GenBank/DDBJ databases">
        <title>Complete genome sequence of Pelagibacterium nitratireducens ZH15.</title>
        <authorList>
            <person name="Zhao L.H."/>
        </authorList>
    </citation>
    <scope>NUCLEOTIDE SEQUENCE [LARGE SCALE GENOMIC DNA]</scope>
    <source>
        <strain evidence="3 4">ZH15</strain>
    </source>
</reference>
<dbReference type="InterPro" id="IPR011042">
    <property type="entry name" value="6-blade_b-propeller_TolB-like"/>
</dbReference>